<dbReference type="InterPro" id="IPR036188">
    <property type="entry name" value="FAD/NAD-bd_sf"/>
</dbReference>
<protein>
    <recommendedName>
        <fullName evidence="4">MnmG N-terminal domain-containing protein</fullName>
    </recommendedName>
</protein>
<proteinExistence type="predicted"/>
<dbReference type="PANTHER" id="PTHR11806">
    <property type="entry name" value="GLUCOSE INHIBITED DIVISION PROTEIN A"/>
    <property type="match status" value="1"/>
</dbReference>
<feature type="domain" description="MnmG N-terminal" evidence="4">
    <location>
        <begin position="13"/>
        <end position="120"/>
    </location>
</feature>
<feature type="non-terminal residue" evidence="5">
    <location>
        <position position="121"/>
    </location>
</feature>
<keyword evidence="3" id="KW-0274">FAD</keyword>
<sequence>MLSKFIEHPTEYDVIVVGAGHTGCEAALAAARIGCKTLILTGNADTVALMSCNPAVGGPAKSQLVSEVDALGGEIGINTDKTFLQMKTLNTTKGPAVQSLRAQSDKKMYNITMKRTLEEQE</sequence>
<name>X0XTM6_9ZZZZ</name>
<dbReference type="GO" id="GO:0002098">
    <property type="term" value="P:tRNA wobble uridine modification"/>
    <property type="evidence" value="ECO:0007669"/>
    <property type="project" value="TreeGrafter"/>
</dbReference>
<evidence type="ECO:0000256" key="1">
    <source>
        <dbReference type="ARBA" id="ARBA00001974"/>
    </source>
</evidence>
<dbReference type="PANTHER" id="PTHR11806:SF0">
    <property type="entry name" value="PROTEIN MTO1 HOMOLOG, MITOCHONDRIAL"/>
    <property type="match status" value="1"/>
</dbReference>
<dbReference type="Gene3D" id="3.50.50.60">
    <property type="entry name" value="FAD/NAD(P)-binding domain"/>
    <property type="match status" value="1"/>
</dbReference>
<evidence type="ECO:0000259" key="4">
    <source>
        <dbReference type="Pfam" id="PF01134"/>
    </source>
</evidence>
<dbReference type="AlphaFoldDB" id="X0XTM6"/>
<dbReference type="Pfam" id="PF01134">
    <property type="entry name" value="GIDA"/>
    <property type="match status" value="1"/>
</dbReference>
<evidence type="ECO:0000256" key="3">
    <source>
        <dbReference type="ARBA" id="ARBA00022827"/>
    </source>
</evidence>
<reference evidence="5" key="1">
    <citation type="journal article" date="2014" name="Front. Microbiol.">
        <title>High frequency of phylogenetically diverse reductive dehalogenase-homologous genes in deep subseafloor sedimentary metagenomes.</title>
        <authorList>
            <person name="Kawai M."/>
            <person name="Futagami T."/>
            <person name="Toyoda A."/>
            <person name="Takaki Y."/>
            <person name="Nishi S."/>
            <person name="Hori S."/>
            <person name="Arai W."/>
            <person name="Tsubouchi T."/>
            <person name="Morono Y."/>
            <person name="Uchiyama I."/>
            <person name="Ito T."/>
            <person name="Fujiyama A."/>
            <person name="Inagaki F."/>
            <person name="Takami H."/>
        </authorList>
    </citation>
    <scope>NUCLEOTIDE SEQUENCE</scope>
    <source>
        <strain evidence="5">Expedition CK06-06</strain>
    </source>
</reference>
<comment type="cofactor">
    <cofactor evidence="1">
        <name>FAD</name>
        <dbReference type="ChEBI" id="CHEBI:57692"/>
    </cofactor>
</comment>
<dbReference type="InterPro" id="IPR002218">
    <property type="entry name" value="MnmG-rel"/>
</dbReference>
<accession>X0XTM6</accession>
<dbReference type="GO" id="GO:0005829">
    <property type="term" value="C:cytosol"/>
    <property type="evidence" value="ECO:0007669"/>
    <property type="project" value="TreeGrafter"/>
</dbReference>
<organism evidence="5">
    <name type="scientific">marine sediment metagenome</name>
    <dbReference type="NCBI Taxonomy" id="412755"/>
    <lineage>
        <taxon>unclassified sequences</taxon>
        <taxon>metagenomes</taxon>
        <taxon>ecological metagenomes</taxon>
    </lineage>
</organism>
<dbReference type="GO" id="GO:0030488">
    <property type="term" value="P:tRNA methylation"/>
    <property type="evidence" value="ECO:0007669"/>
    <property type="project" value="TreeGrafter"/>
</dbReference>
<dbReference type="GO" id="GO:0050660">
    <property type="term" value="F:flavin adenine dinucleotide binding"/>
    <property type="evidence" value="ECO:0007669"/>
    <property type="project" value="InterPro"/>
</dbReference>
<comment type="caution">
    <text evidence="5">The sequence shown here is derived from an EMBL/GenBank/DDBJ whole genome shotgun (WGS) entry which is preliminary data.</text>
</comment>
<dbReference type="EMBL" id="BARS01040839">
    <property type="protein sequence ID" value="GAG39963.1"/>
    <property type="molecule type" value="Genomic_DNA"/>
</dbReference>
<evidence type="ECO:0000313" key="5">
    <source>
        <dbReference type="EMBL" id="GAG39963.1"/>
    </source>
</evidence>
<dbReference type="InterPro" id="IPR040131">
    <property type="entry name" value="MnmG_N"/>
</dbReference>
<dbReference type="SUPFAM" id="SSF51905">
    <property type="entry name" value="FAD/NAD(P)-binding domain"/>
    <property type="match status" value="1"/>
</dbReference>
<evidence type="ECO:0000256" key="2">
    <source>
        <dbReference type="ARBA" id="ARBA00022630"/>
    </source>
</evidence>
<gene>
    <name evidence="5" type="ORF">S01H1_62204</name>
</gene>
<keyword evidence="2" id="KW-0285">Flavoprotein</keyword>